<dbReference type="Proteomes" id="UP001310890">
    <property type="component" value="Unassembled WGS sequence"/>
</dbReference>
<evidence type="ECO:0000256" key="1">
    <source>
        <dbReference type="SAM" id="Coils"/>
    </source>
</evidence>
<feature type="compositionally biased region" description="Basic and acidic residues" evidence="2">
    <location>
        <begin position="57"/>
        <end position="83"/>
    </location>
</feature>
<organism evidence="3 4">
    <name type="scientific">Meristemomyces frigidus</name>
    <dbReference type="NCBI Taxonomy" id="1508187"/>
    <lineage>
        <taxon>Eukaryota</taxon>
        <taxon>Fungi</taxon>
        <taxon>Dikarya</taxon>
        <taxon>Ascomycota</taxon>
        <taxon>Pezizomycotina</taxon>
        <taxon>Dothideomycetes</taxon>
        <taxon>Dothideomycetidae</taxon>
        <taxon>Mycosphaerellales</taxon>
        <taxon>Teratosphaeriaceae</taxon>
        <taxon>Meristemomyces</taxon>
    </lineage>
</organism>
<comment type="caution">
    <text evidence="3">The sequence shown here is derived from an EMBL/GenBank/DDBJ whole genome shotgun (WGS) entry which is preliminary data.</text>
</comment>
<feature type="region of interest" description="Disordered" evidence="2">
    <location>
        <begin position="653"/>
        <end position="675"/>
    </location>
</feature>
<feature type="region of interest" description="Disordered" evidence="2">
    <location>
        <begin position="792"/>
        <end position="811"/>
    </location>
</feature>
<dbReference type="EMBL" id="JAVRRL010000054">
    <property type="protein sequence ID" value="KAK5110045.1"/>
    <property type="molecule type" value="Genomic_DNA"/>
</dbReference>
<keyword evidence="1" id="KW-0175">Coiled coil</keyword>
<accession>A0AAN7TEE5</accession>
<gene>
    <name evidence="3" type="ORF">LTR62_006289</name>
</gene>
<feature type="region of interest" description="Disordered" evidence="2">
    <location>
        <begin position="57"/>
        <end position="87"/>
    </location>
</feature>
<feature type="compositionally biased region" description="Acidic residues" evidence="2">
    <location>
        <begin position="802"/>
        <end position="811"/>
    </location>
</feature>
<name>A0AAN7TEE5_9PEZI</name>
<reference evidence="3" key="1">
    <citation type="submission" date="2023-08" db="EMBL/GenBank/DDBJ databases">
        <title>Black Yeasts Isolated from many extreme environments.</title>
        <authorList>
            <person name="Coleine C."/>
            <person name="Stajich J.E."/>
            <person name="Selbmann L."/>
        </authorList>
    </citation>
    <scope>NUCLEOTIDE SEQUENCE</scope>
    <source>
        <strain evidence="3">CCFEE 5401</strain>
    </source>
</reference>
<feature type="compositionally biased region" description="Acidic residues" evidence="2">
    <location>
        <begin position="653"/>
        <end position="664"/>
    </location>
</feature>
<evidence type="ECO:0000313" key="3">
    <source>
        <dbReference type="EMBL" id="KAK5110045.1"/>
    </source>
</evidence>
<feature type="compositionally biased region" description="Basic and acidic residues" evidence="2">
    <location>
        <begin position="792"/>
        <end position="801"/>
    </location>
</feature>
<evidence type="ECO:0000256" key="2">
    <source>
        <dbReference type="SAM" id="MobiDB-lite"/>
    </source>
</evidence>
<sequence>MNDINPIVLTFCLGTIVLLAAWAVAPVIGLLLDDFLGPQHADLVWKDLDSEDFDHASVEETQRGRSLLRRDERTAPPTREESLRASPKQSLYEQVRQFFATSNAKEDALQQAYDRLTDDCRGPKQSTKITKAQLNTIKTEFDRLQQDHARLSGQVDASKQLEHHMRLQLNDTENKAARLRQRATEAEDNKYDSWKLNKDIQIAQHAEAGAKRDLHDKIQQMGEARAMTDQLQDFREKARREERKRYLCEDQLRQAQQELHLAVSTTREYRHEAENWRELQKLAETTVRWAGRKDITHDADLKMLTAERNRAWHVVSMKAKEILKLKEGESLLIRKAERQERESIKRARDTVFESKQETEKVRKLLRECQSRRLGDASSAAAALEVERGGWVAERKDAWQRLVKLEDDMQRCKNASQDGEAALARVKVLEGEAIVMKAKVDGSMWSKNLAEKTYKKERKAACARVKVLQRQLEVLRATGDGWVVSKEMEEKTQKVVEKKVEGVVQKVVEKKAEGVVKGVRDMAPEEGAKTKKERVARAYQKADGKAGSTKKAATEQPVVPTSTFPLEIEAHVTAAAAPVANLPAATTEKNGATKKAAVLQPVVPTSTSPRKPEAHVAFSAAPAVFAPAATAEINGYVVSLANPFAHLEQMPDVAEDGDEDSESMDDVVVSDSSPREQGMEEVMVDYVVGEAMVEGEGDEQEVLMSDYLVEREMALEREHEVLMHDFLAAEERAAEKWQQGEVEAVDPELEDDYLEKMEAMRQREKELVAHGEDDDPELADDYLEAMEAAKKMEEMERAKQLEGGEEEEDPELADDYLEKMEEKMQAREKELQAAGFGKPECKQQ</sequence>
<evidence type="ECO:0000313" key="4">
    <source>
        <dbReference type="Proteomes" id="UP001310890"/>
    </source>
</evidence>
<protein>
    <submittedName>
        <fullName evidence="3">Uncharacterized protein</fullName>
    </submittedName>
</protein>
<feature type="coiled-coil region" evidence="1">
    <location>
        <begin position="224"/>
        <end position="258"/>
    </location>
</feature>
<feature type="coiled-coil region" evidence="1">
    <location>
        <begin position="134"/>
        <end position="189"/>
    </location>
</feature>
<feature type="region of interest" description="Disordered" evidence="2">
    <location>
        <begin position="822"/>
        <end position="843"/>
    </location>
</feature>
<dbReference type="AlphaFoldDB" id="A0AAN7TEE5"/>
<proteinExistence type="predicted"/>